<feature type="transmembrane region" description="Helical" evidence="1">
    <location>
        <begin position="39"/>
        <end position="63"/>
    </location>
</feature>
<dbReference type="Proteomes" id="UP000886595">
    <property type="component" value="Unassembled WGS sequence"/>
</dbReference>
<reference evidence="2 3" key="1">
    <citation type="submission" date="2020-02" db="EMBL/GenBank/DDBJ databases">
        <authorList>
            <person name="Ma Q."/>
            <person name="Huang Y."/>
            <person name="Song X."/>
            <person name="Pei D."/>
        </authorList>
    </citation>
    <scope>NUCLEOTIDE SEQUENCE [LARGE SCALE GENOMIC DNA]</scope>
    <source>
        <strain evidence="2">Sxm20200214</strain>
        <tissue evidence="2">Leaf</tissue>
    </source>
</reference>
<evidence type="ECO:0000313" key="3">
    <source>
        <dbReference type="Proteomes" id="UP000886595"/>
    </source>
</evidence>
<dbReference type="OrthoDB" id="1114115at2759"/>
<keyword evidence="3" id="KW-1185">Reference proteome</keyword>
<organism evidence="2 3">
    <name type="scientific">Brassica carinata</name>
    <name type="common">Ethiopian mustard</name>
    <name type="synonym">Abyssinian cabbage</name>
    <dbReference type="NCBI Taxonomy" id="52824"/>
    <lineage>
        <taxon>Eukaryota</taxon>
        <taxon>Viridiplantae</taxon>
        <taxon>Streptophyta</taxon>
        <taxon>Embryophyta</taxon>
        <taxon>Tracheophyta</taxon>
        <taxon>Spermatophyta</taxon>
        <taxon>Magnoliopsida</taxon>
        <taxon>eudicotyledons</taxon>
        <taxon>Gunneridae</taxon>
        <taxon>Pentapetalae</taxon>
        <taxon>rosids</taxon>
        <taxon>malvids</taxon>
        <taxon>Brassicales</taxon>
        <taxon>Brassicaceae</taxon>
        <taxon>Brassiceae</taxon>
        <taxon>Brassica</taxon>
    </lineage>
</organism>
<sequence length="160" mass="18918">MVSHVGLLLVHSLHIVILPPGIATGGCFLFQENRRAVLLMANGGVWSLYISFVVLVWMIILVIRDELVISMKNLLSFHDVQGTQSQLMKGFAYTFIRYMWYIDWRIWDPGMTHLWRLDEPIQEKIWRYWFQSKRISRPWIVTTKHFISCSGSDWNGLRYN</sequence>
<evidence type="ECO:0000256" key="1">
    <source>
        <dbReference type="SAM" id="Phobius"/>
    </source>
</evidence>
<dbReference type="EMBL" id="JAAMPC010000005">
    <property type="protein sequence ID" value="KAG2311215.1"/>
    <property type="molecule type" value="Genomic_DNA"/>
</dbReference>
<evidence type="ECO:0000313" key="2">
    <source>
        <dbReference type="EMBL" id="KAG2311215.1"/>
    </source>
</evidence>
<keyword evidence="1" id="KW-0812">Transmembrane</keyword>
<gene>
    <name evidence="2" type="ORF">Bca52824_022772</name>
</gene>
<proteinExistence type="predicted"/>
<comment type="caution">
    <text evidence="2">The sequence shown here is derived from an EMBL/GenBank/DDBJ whole genome shotgun (WGS) entry which is preliminary data.</text>
</comment>
<keyword evidence="1" id="KW-1133">Transmembrane helix</keyword>
<protein>
    <submittedName>
        <fullName evidence="2">Uncharacterized protein</fullName>
    </submittedName>
</protein>
<dbReference type="AlphaFoldDB" id="A0A8X8AS68"/>
<accession>A0A8X8AS68</accession>
<keyword evidence="1" id="KW-0472">Membrane</keyword>
<name>A0A8X8AS68_BRACI</name>